<comment type="caution">
    <text evidence="1">The sequence shown here is derived from an EMBL/GenBank/DDBJ whole genome shotgun (WGS) entry which is preliminary data.</text>
</comment>
<dbReference type="EMBL" id="CAXAMN010004570">
    <property type="protein sequence ID" value="CAK9010118.1"/>
    <property type="molecule type" value="Genomic_DNA"/>
</dbReference>
<evidence type="ECO:0000313" key="2">
    <source>
        <dbReference type="Proteomes" id="UP001642484"/>
    </source>
</evidence>
<protein>
    <submittedName>
        <fullName evidence="1">Uncharacterized protein</fullName>
    </submittedName>
</protein>
<sequence length="207" mass="22684">MARREDSLHPLHGALEALLHVRLRLRGGGVGTAYAHLAPRKWRGTRSSLCQRAGAVPTNMGVLQRGGGTSGERDSVLQHLFGVGEEELLSLGASHVCKHLSAAMAKFAEQVFAAGYQQLVSCQGGSCSQIPLVEEELTRAGDQLQRTWQIFLQRASNDAKVELYGLGSVEDVLLDQRRKALELLEQSLREIHHARRVVPFRMAASLT</sequence>
<name>A0ABP0J738_9DINO</name>
<accession>A0ABP0J738</accession>
<evidence type="ECO:0000313" key="1">
    <source>
        <dbReference type="EMBL" id="CAK9010118.1"/>
    </source>
</evidence>
<organism evidence="1 2">
    <name type="scientific">Durusdinium trenchii</name>
    <dbReference type="NCBI Taxonomy" id="1381693"/>
    <lineage>
        <taxon>Eukaryota</taxon>
        <taxon>Sar</taxon>
        <taxon>Alveolata</taxon>
        <taxon>Dinophyceae</taxon>
        <taxon>Suessiales</taxon>
        <taxon>Symbiodiniaceae</taxon>
        <taxon>Durusdinium</taxon>
    </lineage>
</organism>
<keyword evidence="2" id="KW-1185">Reference proteome</keyword>
<proteinExistence type="predicted"/>
<gene>
    <name evidence="1" type="ORF">CCMP2556_LOCUS9958</name>
</gene>
<reference evidence="1 2" key="1">
    <citation type="submission" date="2024-02" db="EMBL/GenBank/DDBJ databases">
        <authorList>
            <person name="Chen Y."/>
            <person name="Shah S."/>
            <person name="Dougan E. K."/>
            <person name="Thang M."/>
            <person name="Chan C."/>
        </authorList>
    </citation>
    <scope>NUCLEOTIDE SEQUENCE [LARGE SCALE GENOMIC DNA]</scope>
</reference>
<dbReference type="Proteomes" id="UP001642484">
    <property type="component" value="Unassembled WGS sequence"/>
</dbReference>